<keyword evidence="1" id="KW-1133">Transmembrane helix</keyword>
<organism evidence="2 3">
    <name type="scientific">Folsomia candida</name>
    <name type="common">Springtail</name>
    <dbReference type="NCBI Taxonomy" id="158441"/>
    <lineage>
        <taxon>Eukaryota</taxon>
        <taxon>Metazoa</taxon>
        <taxon>Ecdysozoa</taxon>
        <taxon>Arthropoda</taxon>
        <taxon>Hexapoda</taxon>
        <taxon>Collembola</taxon>
        <taxon>Entomobryomorpha</taxon>
        <taxon>Isotomoidea</taxon>
        <taxon>Isotomidae</taxon>
        <taxon>Proisotominae</taxon>
        <taxon>Folsomia</taxon>
    </lineage>
</organism>
<comment type="caution">
    <text evidence="2">The sequence shown here is derived from an EMBL/GenBank/DDBJ whole genome shotgun (WGS) entry which is preliminary data.</text>
</comment>
<dbReference type="GO" id="GO:0051996">
    <property type="term" value="F:squalene synthase [NAD(P)H] activity"/>
    <property type="evidence" value="ECO:0007669"/>
    <property type="project" value="InterPro"/>
</dbReference>
<evidence type="ECO:0000313" key="3">
    <source>
        <dbReference type="Proteomes" id="UP000198287"/>
    </source>
</evidence>
<dbReference type="STRING" id="158441.A0A226D1M5"/>
<keyword evidence="3" id="KW-1185">Reference proteome</keyword>
<dbReference type="InterPro" id="IPR008949">
    <property type="entry name" value="Isoprenoid_synthase_dom_sf"/>
</dbReference>
<dbReference type="PANTHER" id="PTHR11626:SF2">
    <property type="entry name" value="SQUALENE SYNTHASE"/>
    <property type="match status" value="1"/>
</dbReference>
<dbReference type="Pfam" id="PF00494">
    <property type="entry name" value="SQS_PSY"/>
    <property type="match status" value="1"/>
</dbReference>
<dbReference type="InterPro" id="IPR044844">
    <property type="entry name" value="Trans_IPPS_euk-type"/>
</dbReference>
<reference evidence="2 3" key="1">
    <citation type="submission" date="2015-12" db="EMBL/GenBank/DDBJ databases">
        <title>The genome of Folsomia candida.</title>
        <authorList>
            <person name="Faddeeva A."/>
            <person name="Derks M.F."/>
            <person name="Anvar Y."/>
            <person name="Smit S."/>
            <person name="Van Straalen N."/>
            <person name="Roelofs D."/>
        </authorList>
    </citation>
    <scope>NUCLEOTIDE SEQUENCE [LARGE SCALE GENOMIC DNA]</scope>
    <source>
        <strain evidence="2 3">VU population</strain>
        <tissue evidence="2">Whole body</tissue>
    </source>
</reference>
<dbReference type="Gene3D" id="1.10.600.10">
    <property type="entry name" value="Farnesyl Diphosphate Synthase"/>
    <property type="match status" value="1"/>
</dbReference>
<sequence>MEQPNNSSAPKKKPKTKSFHTFSYFTPWEIFVMFGNIVTFVVVRLYESFFTSRHDAMVWKVFQRRRPDPRDSGREYVKAIKYVLKTSDSTHMALRCRFFCNERFGEFLALLHLVLRALDTVEDDISKSVETRVADLSKFHLVLQDPVKNQLSCLYGMTDKERDLMTNMPTLHKVFSTLDVTTRQIIIKVTTSMATGMIKYLGNAQIDTFQDLEEYCFYVCGVLQRGFWEYGIAEGMEEGSVHPIGPRGPFDNPFATAMLVQEVHILSSFLEDTLMQPNPSLYLPKCLVQKYVLDQRDLLKEENLAKGVACINEYISHTLTHILPSFARLDEMRTVPAQMVYRCIILLDVAHLVIYYGNEAAFKYTLIPDLLEAIIIFEGCTGKKCFFKRLRYYCVKLLEKVGDGEDETGRVVIERINEIMAECDKQLKTL</sequence>
<evidence type="ECO:0000256" key="1">
    <source>
        <dbReference type="SAM" id="Phobius"/>
    </source>
</evidence>
<keyword evidence="1" id="KW-0812">Transmembrane</keyword>
<dbReference type="PANTHER" id="PTHR11626">
    <property type="entry name" value="FARNESYL-DIPHOSPHATE FARNESYLTRANSFERASE"/>
    <property type="match status" value="1"/>
</dbReference>
<dbReference type="Proteomes" id="UP000198287">
    <property type="component" value="Unassembled WGS sequence"/>
</dbReference>
<dbReference type="SUPFAM" id="SSF48576">
    <property type="entry name" value="Terpenoid synthases"/>
    <property type="match status" value="1"/>
</dbReference>
<accession>A0A226D1M5</accession>
<name>A0A226D1M5_FOLCA</name>
<dbReference type="GO" id="GO:0005789">
    <property type="term" value="C:endoplasmic reticulum membrane"/>
    <property type="evidence" value="ECO:0007669"/>
    <property type="project" value="TreeGrafter"/>
</dbReference>
<keyword evidence="1" id="KW-0472">Membrane</keyword>
<evidence type="ECO:0000313" key="2">
    <source>
        <dbReference type="EMBL" id="OXA38774.1"/>
    </source>
</evidence>
<dbReference type="AlphaFoldDB" id="A0A226D1M5"/>
<protein>
    <submittedName>
        <fullName evidence="2">Squalene synthase</fullName>
    </submittedName>
</protein>
<dbReference type="EMBL" id="LNIX01000043">
    <property type="protein sequence ID" value="OXA38774.1"/>
    <property type="molecule type" value="Genomic_DNA"/>
</dbReference>
<dbReference type="OrthoDB" id="431150at2759"/>
<proteinExistence type="predicted"/>
<dbReference type="GO" id="GO:0045338">
    <property type="term" value="P:farnesyl diphosphate metabolic process"/>
    <property type="evidence" value="ECO:0007669"/>
    <property type="project" value="InterPro"/>
</dbReference>
<gene>
    <name evidence="2" type="ORF">Fcan01_26459</name>
</gene>
<dbReference type="InterPro" id="IPR002060">
    <property type="entry name" value="Squ/phyt_synthse"/>
</dbReference>
<feature type="transmembrane region" description="Helical" evidence="1">
    <location>
        <begin position="21"/>
        <end position="46"/>
    </location>
</feature>